<dbReference type="AlphaFoldDB" id="A0A9J6DJC8"/>
<dbReference type="EMBL" id="JABSTU010000009">
    <property type="protein sequence ID" value="KAH8022014.1"/>
    <property type="molecule type" value="Genomic_DNA"/>
</dbReference>
<comment type="caution">
    <text evidence="2">The sequence shown here is derived from an EMBL/GenBank/DDBJ whole genome shotgun (WGS) entry which is preliminary data.</text>
</comment>
<evidence type="ECO:0000256" key="1">
    <source>
        <dbReference type="SAM" id="MobiDB-lite"/>
    </source>
</evidence>
<dbReference type="Proteomes" id="UP000821866">
    <property type="component" value="Chromosome 7"/>
</dbReference>
<gene>
    <name evidence="2" type="ORF">HPB51_020624</name>
</gene>
<proteinExistence type="predicted"/>
<evidence type="ECO:0000313" key="2">
    <source>
        <dbReference type="EMBL" id="KAH8022014.1"/>
    </source>
</evidence>
<evidence type="ECO:0000313" key="3">
    <source>
        <dbReference type="Proteomes" id="UP000821866"/>
    </source>
</evidence>
<protein>
    <submittedName>
        <fullName evidence="2">Uncharacterized protein</fullName>
    </submittedName>
</protein>
<organism evidence="2 3">
    <name type="scientific">Rhipicephalus microplus</name>
    <name type="common">Cattle tick</name>
    <name type="synonym">Boophilus microplus</name>
    <dbReference type="NCBI Taxonomy" id="6941"/>
    <lineage>
        <taxon>Eukaryota</taxon>
        <taxon>Metazoa</taxon>
        <taxon>Ecdysozoa</taxon>
        <taxon>Arthropoda</taxon>
        <taxon>Chelicerata</taxon>
        <taxon>Arachnida</taxon>
        <taxon>Acari</taxon>
        <taxon>Parasitiformes</taxon>
        <taxon>Ixodida</taxon>
        <taxon>Ixodoidea</taxon>
        <taxon>Ixodidae</taxon>
        <taxon>Rhipicephalinae</taxon>
        <taxon>Rhipicephalus</taxon>
        <taxon>Boophilus</taxon>
    </lineage>
</organism>
<name>A0A9J6DJC8_RHIMP</name>
<feature type="region of interest" description="Disordered" evidence="1">
    <location>
        <begin position="1"/>
        <end position="22"/>
    </location>
</feature>
<reference evidence="2" key="2">
    <citation type="submission" date="2021-09" db="EMBL/GenBank/DDBJ databases">
        <authorList>
            <person name="Jia N."/>
            <person name="Wang J."/>
            <person name="Shi W."/>
            <person name="Du L."/>
            <person name="Sun Y."/>
            <person name="Zhan W."/>
            <person name="Jiang J."/>
            <person name="Wang Q."/>
            <person name="Zhang B."/>
            <person name="Ji P."/>
            <person name="Sakyi L.B."/>
            <person name="Cui X."/>
            <person name="Yuan T."/>
            <person name="Jiang B."/>
            <person name="Yang W."/>
            <person name="Lam T.T.-Y."/>
            <person name="Chang Q."/>
            <person name="Ding S."/>
            <person name="Wang X."/>
            <person name="Zhu J."/>
            <person name="Ruan X."/>
            <person name="Zhao L."/>
            <person name="Wei J."/>
            <person name="Que T."/>
            <person name="Du C."/>
            <person name="Cheng J."/>
            <person name="Dai P."/>
            <person name="Han X."/>
            <person name="Huang E."/>
            <person name="Gao Y."/>
            <person name="Liu J."/>
            <person name="Shao H."/>
            <person name="Ye R."/>
            <person name="Li L."/>
            <person name="Wei W."/>
            <person name="Wang X."/>
            <person name="Wang C."/>
            <person name="Huo Q."/>
            <person name="Li W."/>
            <person name="Guo W."/>
            <person name="Chen H."/>
            <person name="Chen S."/>
            <person name="Zhou L."/>
            <person name="Zhou L."/>
            <person name="Ni X."/>
            <person name="Tian J."/>
            <person name="Zhou Y."/>
            <person name="Sheng Y."/>
            <person name="Liu T."/>
            <person name="Pan Y."/>
            <person name="Xia L."/>
            <person name="Li J."/>
            <person name="Zhao F."/>
            <person name="Cao W."/>
        </authorList>
    </citation>
    <scope>NUCLEOTIDE SEQUENCE</scope>
    <source>
        <strain evidence="2">Rmic-2018</strain>
        <tissue evidence="2">Larvae</tissue>
    </source>
</reference>
<reference evidence="2" key="1">
    <citation type="journal article" date="2020" name="Cell">
        <title>Large-Scale Comparative Analyses of Tick Genomes Elucidate Their Genetic Diversity and Vector Capacities.</title>
        <authorList>
            <consortium name="Tick Genome and Microbiome Consortium (TIGMIC)"/>
            <person name="Jia N."/>
            <person name="Wang J."/>
            <person name="Shi W."/>
            <person name="Du L."/>
            <person name="Sun Y."/>
            <person name="Zhan W."/>
            <person name="Jiang J.F."/>
            <person name="Wang Q."/>
            <person name="Zhang B."/>
            <person name="Ji P."/>
            <person name="Bell-Sakyi L."/>
            <person name="Cui X.M."/>
            <person name="Yuan T.T."/>
            <person name="Jiang B.G."/>
            <person name="Yang W.F."/>
            <person name="Lam T.T."/>
            <person name="Chang Q.C."/>
            <person name="Ding S.J."/>
            <person name="Wang X.J."/>
            <person name="Zhu J.G."/>
            <person name="Ruan X.D."/>
            <person name="Zhao L."/>
            <person name="Wei J.T."/>
            <person name="Ye R.Z."/>
            <person name="Que T.C."/>
            <person name="Du C.H."/>
            <person name="Zhou Y.H."/>
            <person name="Cheng J.X."/>
            <person name="Dai P.F."/>
            <person name="Guo W.B."/>
            <person name="Han X.H."/>
            <person name="Huang E.J."/>
            <person name="Li L.F."/>
            <person name="Wei W."/>
            <person name="Gao Y.C."/>
            <person name="Liu J.Z."/>
            <person name="Shao H.Z."/>
            <person name="Wang X."/>
            <person name="Wang C.C."/>
            <person name="Yang T.C."/>
            <person name="Huo Q.B."/>
            <person name="Li W."/>
            <person name="Chen H.Y."/>
            <person name="Chen S.E."/>
            <person name="Zhou L.G."/>
            <person name="Ni X.B."/>
            <person name="Tian J.H."/>
            <person name="Sheng Y."/>
            <person name="Liu T."/>
            <person name="Pan Y.S."/>
            <person name="Xia L.Y."/>
            <person name="Li J."/>
            <person name="Zhao F."/>
            <person name="Cao W.C."/>
        </authorList>
    </citation>
    <scope>NUCLEOTIDE SEQUENCE</scope>
    <source>
        <strain evidence="2">Rmic-2018</strain>
    </source>
</reference>
<sequence>MRPEPRVRPGPDPSPKLVGPSSSRAKTYKALHGLAQPAGGTGPILGFRRGPGPCSALGGSVNVRYIALAVQLLSDLAVARGGARRRALIPRISVPGSSAYERACRIMLLARTKTTGSQATIKHAMIKGKSVLFLLVGDLNVSATQRPQDGWLMQHVLATCGLTSVSFDHLNPNTDRGTCIDVAFVNFKVAPV</sequence>
<keyword evidence="3" id="KW-1185">Reference proteome</keyword>
<accession>A0A9J6DJC8</accession>